<protein>
    <submittedName>
        <fullName evidence="1">Esterase</fullName>
    </submittedName>
</protein>
<dbReference type="InterPro" id="IPR050583">
    <property type="entry name" value="Mycobacterial_A85_antigen"/>
</dbReference>
<evidence type="ECO:0000313" key="1">
    <source>
        <dbReference type="EMBL" id="RPD94387.1"/>
    </source>
</evidence>
<gene>
    <name evidence="1" type="ORF">EGM88_12475</name>
</gene>
<name>A0A3N4NJ15_9FLAO</name>
<proteinExistence type="predicted"/>
<sequence>MANVDYIQFYSHALSRNVNIEVTGHWGYPILMFPSSGGKYTQNTDFGLNDSVLKYVDEGRIKLYNVETIDMLTFYAEDLPSEVIIHNYEMYMQFVKNELIPYIQKECNSHRVALAGCSFGGYHAANTAFRFPDLVSHLFSLSGIFNIRSFTPESDDMRIYFNCPNEFMVDEESWKYNHMNIVLSTSDWDSCKPKNENMASILKTKGIAFWYDEKKWIEHDWPLWKMVFPEYIEKYFPHS</sequence>
<dbReference type="Pfam" id="PF00756">
    <property type="entry name" value="Esterase"/>
    <property type="match status" value="1"/>
</dbReference>
<dbReference type="AlphaFoldDB" id="A0A3N4NJ15"/>
<dbReference type="Gene3D" id="3.40.50.1820">
    <property type="entry name" value="alpha/beta hydrolase"/>
    <property type="match status" value="1"/>
</dbReference>
<dbReference type="SUPFAM" id="SSF53474">
    <property type="entry name" value="alpha/beta-Hydrolases"/>
    <property type="match status" value="1"/>
</dbReference>
<dbReference type="OrthoDB" id="9775130at2"/>
<evidence type="ECO:0000313" key="2">
    <source>
        <dbReference type="Proteomes" id="UP000270856"/>
    </source>
</evidence>
<dbReference type="PANTHER" id="PTHR48098">
    <property type="entry name" value="ENTEROCHELIN ESTERASE-RELATED"/>
    <property type="match status" value="1"/>
</dbReference>
<keyword evidence="2" id="KW-1185">Reference proteome</keyword>
<organism evidence="1 2">
    <name type="scientific">Aureibaculum marinum</name>
    <dbReference type="NCBI Taxonomy" id="2487930"/>
    <lineage>
        <taxon>Bacteria</taxon>
        <taxon>Pseudomonadati</taxon>
        <taxon>Bacteroidota</taxon>
        <taxon>Flavobacteriia</taxon>
        <taxon>Flavobacteriales</taxon>
        <taxon>Flavobacteriaceae</taxon>
        <taxon>Aureibaculum</taxon>
    </lineage>
</organism>
<dbReference type="EMBL" id="RPFJ01000018">
    <property type="protein sequence ID" value="RPD94387.1"/>
    <property type="molecule type" value="Genomic_DNA"/>
</dbReference>
<reference evidence="1 2" key="1">
    <citation type="submission" date="2018-11" db="EMBL/GenBank/DDBJ databases">
        <title>Aureibaculum marinum gen. nov., sp. nov., a member of the family Flavobacteriaceae isolated from the Bohai Sea.</title>
        <authorList>
            <person name="Ji X."/>
        </authorList>
    </citation>
    <scope>NUCLEOTIDE SEQUENCE [LARGE SCALE GENOMIC DNA]</scope>
    <source>
        <strain evidence="1 2">BH-SD17</strain>
    </source>
</reference>
<dbReference type="Proteomes" id="UP000270856">
    <property type="component" value="Unassembled WGS sequence"/>
</dbReference>
<dbReference type="RefSeq" id="WP_123898715.1">
    <property type="nucleotide sequence ID" value="NZ_RPFJ01000018.1"/>
</dbReference>
<dbReference type="InterPro" id="IPR029058">
    <property type="entry name" value="AB_hydrolase_fold"/>
</dbReference>
<comment type="caution">
    <text evidence="1">The sequence shown here is derived from an EMBL/GenBank/DDBJ whole genome shotgun (WGS) entry which is preliminary data.</text>
</comment>
<dbReference type="PANTHER" id="PTHR48098:SF3">
    <property type="entry name" value="IRON(III) ENTEROBACTIN ESTERASE"/>
    <property type="match status" value="1"/>
</dbReference>
<accession>A0A3N4NJ15</accession>
<dbReference type="InterPro" id="IPR000801">
    <property type="entry name" value="Esterase-like"/>
</dbReference>